<reference evidence="1 2" key="1">
    <citation type="journal article" date="2012" name="J. Bacteriol.">
        <title>Complete genome sequence of a thermophilic methanogen, Methanocella conradii HZ254, isolated from Chinese rice field soil.</title>
        <authorList>
            <person name="Lu Z."/>
            <person name="Lu Y."/>
        </authorList>
    </citation>
    <scope>NUCLEOTIDE SEQUENCE [LARGE SCALE GENOMIC DNA]</scope>
    <source>
        <strain evidence="2">DSM 24694 / JCM 17849 / CGMCC 1.5162 / HZ254</strain>
    </source>
</reference>
<protein>
    <submittedName>
        <fullName evidence="1">Fe-S-cluster oxidoreductase</fullName>
    </submittedName>
</protein>
<name>H8I807_METCZ</name>
<dbReference type="RefSeq" id="WP_014406238.1">
    <property type="nucleotide sequence ID" value="NC_017034.1"/>
</dbReference>
<proteinExistence type="predicted"/>
<evidence type="ECO:0000313" key="1">
    <source>
        <dbReference type="EMBL" id="AFD00407.1"/>
    </source>
</evidence>
<dbReference type="PANTHER" id="PTHR35866:SF1">
    <property type="entry name" value="YKGJ FAMILY CYSTEINE CLUSTER PROTEIN"/>
    <property type="match status" value="1"/>
</dbReference>
<accession>H8I807</accession>
<dbReference type="EMBL" id="CP003243">
    <property type="protein sequence ID" value="AFD00407.1"/>
    <property type="molecule type" value="Genomic_DNA"/>
</dbReference>
<dbReference type="Proteomes" id="UP000005233">
    <property type="component" value="Chromosome"/>
</dbReference>
<keyword evidence="2" id="KW-1185">Reference proteome</keyword>
<dbReference type="PANTHER" id="PTHR35866">
    <property type="entry name" value="PUTATIVE-RELATED"/>
    <property type="match status" value="1"/>
</dbReference>
<dbReference type="OrthoDB" id="146800at2157"/>
<organism evidence="1 2">
    <name type="scientific">Methanocella conradii (strain DSM 24694 / JCM 17849 / CGMCC 1.5162 / HZ254)</name>
    <dbReference type="NCBI Taxonomy" id="1041930"/>
    <lineage>
        <taxon>Archaea</taxon>
        <taxon>Methanobacteriati</taxon>
        <taxon>Methanobacteriota</taxon>
        <taxon>Stenosarchaea group</taxon>
        <taxon>Methanomicrobia</taxon>
        <taxon>Methanocellales</taxon>
        <taxon>Methanocellaceae</taxon>
        <taxon>Methanocella</taxon>
    </lineage>
</organism>
<dbReference type="eggNOG" id="arCOG02579">
    <property type="taxonomic scope" value="Archaea"/>
</dbReference>
<gene>
    <name evidence="1" type="ordered locus">Mtc_1659</name>
</gene>
<evidence type="ECO:0000313" key="2">
    <source>
        <dbReference type="Proteomes" id="UP000005233"/>
    </source>
</evidence>
<dbReference type="STRING" id="1041930.Mtc_1659"/>
<dbReference type="GeneID" id="25398967"/>
<dbReference type="Pfam" id="PF03692">
    <property type="entry name" value="CxxCxxCC"/>
    <property type="match status" value="1"/>
</dbReference>
<dbReference type="InterPro" id="IPR005358">
    <property type="entry name" value="Puta_zinc/iron-chelating_dom"/>
</dbReference>
<sequence>MAEPLRFKCKCCGLCCRRDPYYGVSLLDVEKISEGLSLSPSEFFNRFCGVVLTPGGYRYSVILASEGCPFLRDSLCSIHAFKPIGCRVFPESSMLPVNDLKRIVRAIESCAILELPDSELPLAADYKLIAERDLHFKHTKAYFDEHEDFDEPSWGVAVNELKKALTLKEKA</sequence>
<dbReference type="HOGENOM" id="CLU_1559471_0_0_2"/>
<dbReference type="KEGG" id="mez:Mtc_1659"/>
<dbReference type="AlphaFoldDB" id="H8I807"/>